<keyword evidence="5" id="KW-0548">Nucleotidyltransferase</keyword>
<comment type="similarity">
    <text evidence="1">Belongs to the beta type-B retroviral polymerase family. HERV class-II K(HML-2) pol subfamily.</text>
</comment>
<accession>A0A803K784</accession>
<dbReference type="CDD" id="cd09274">
    <property type="entry name" value="RNase_HI_RT_Ty3"/>
    <property type="match status" value="1"/>
</dbReference>
<dbReference type="Gene3D" id="3.10.10.10">
    <property type="entry name" value="HIV Type 1 Reverse Transcriptase, subunit A, domain 1"/>
    <property type="match status" value="1"/>
</dbReference>
<feature type="domain" description="Integrase catalytic" evidence="12">
    <location>
        <begin position="762"/>
        <end position="921"/>
    </location>
</feature>
<dbReference type="CDD" id="cd01647">
    <property type="entry name" value="RT_LTR"/>
    <property type="match status" value="1"/>
</dbReference>
<dbReference type="InterPro" id="IPR043128">
    <property type="entry name" value="Rev_trsase/Diguanyl_cyclase"/>
</dbReference>
<dbReference type="GO" id="GO:0003964">
    <property type="term" value="F:RNA-directed DNA polymerase activity"/>
    <property type="evidence" value="ECO:0007669"/>
    <property type="project" value="UniProtKB-KW"/>
</dbReference>
<dbReference type="Gene3D" id="3.10.20.370">
    <property type="match status" value="1"/>
</dbReference>
<dbReference type="Ensembl" id="ENSXETT00000117978">
    <property type="protein sequence ID" value="ENSXETP00000116237"/>
    <property type="gene ID" value="ENSXETG00000041902"/>
</dbReference>
<evidence type="ECO:0000313" key="13">
    <source>
        <dbReference type="Ensembl" id="ENSXETP00000116237"/>
    </source>
</evidence>
<evidence type="ECO:0000259" key="12">
    <source>
        <dbReference type="PROSITE" id="PS50994"/>
    </source>
</evidence>
<dbReference type="FunFam" id="1.10.340.70:FF:000001">
    <property type="entry name" value="Retrovirus-related Pol polyprotein from transposon gypsy-like Protein"/>
    <property type="match status" value="1"/>
</dbReference>
<sequence length="988" mass="110467">MYILWGQGSFSQTMQQEAGKHPSLNEEGELHLGAGVSSPQFASKVQLPVKLSWPTGSVNLSAFVDSGAKGNFIEATFAAKHGIPVVPLSVPMRLLTVDKRPLGSGVVNKKTVSLSLCVNDFHVEEIVLFLIEGASSPLILGLPWLQVHNPQINWVTGEVSQWGSCCRGICIPSTIAATSLEGLPAAYSAYADVFSKRAAETLPPHRQYDCPIDLVPGSSPPRGRTYPLSLPESQSMKEYIQENLERGFIRPSNSPAGAGFFFVGKKDGGLRPCIDYRGLNKVTIKNRYPLPLISELFDQVKTAKIYTKLDLRGAYNLIRIREGDEWKTAFNTRDGHYEYLVMPFGLCNAPAVFQEFVNDIFRDLLGVFVVVYLDDILIFSSNLNEHRKHVCEVLKRLRENNLYAKLEKCTFEVSTVQFLGFIISSKGLEMDPGKVRAVLDWAQPFSLRAVQRFLGFANYYRQFIKNFSLIVAPITNLTKKGADPSIWPPEAVQAFETLKKEFSSAPILRPPDSALPFIVEVDASEVGAGAVLSQRHPITNKMHPCAFFSRKFSPAEVNYDIGNRELLAVKLAFEEWRHLLEGAKHLVTVYTDHKNLLYIESAKRLNPRQARWALFFSRFNFSLTFKPGSKNTKADALSRSFNSVSSDSSECTPIIPRELIVATLESDLSSLLSPLQSSAPIETPSGKWFVPEELREQVLREVHDSKMAGHPGVAKTISLLSRHIWWPSFKQDAKTFVNSCPICQRSKSSHQRPQGLLNPLPIPMKPWSHISMDFIVELPPSQGNTVIWVVVDRFSKMAHFIPLPHLPSAKTLADLFITHIFKFHGFPVNIVSDRGVQFVSRFWRAFCSLVGTELSFSSAYHPQTNGQTERVNQSLEQYLRCYVSDNQSTWSELLPWAEFAYNNATHSSSGRSPFFVVYGLHPKAFSFSGSNSSVLSANSSVLKFSEIWSSVHDSLSAASLAQEKAANKSRREAPQYKVGDLVWLSQKY</sequence>
<protein>
    <recommendedName>
        <fullName evidence="10">Gypsy retrotransposon integrase-like protein 1</fullName>
        <ecNumber evidence="3">2.7.7.49</ecNumber>
        <ecNumber evidence="2">3.1.26.4</ecNumber>
    </recommendedName>
</protein>
<dbReference type="InParanoid" id="A0A803K784"/>
<dbReference type="FunFam" id="3.30.420.10:FF:000032">
    <property type="entry name" value="Retrovirus-related Pol polyprotein from transposon 297-like Protein"/>
    <property type="match status" value="1"/>
</dbReference>
<dbReference type="Gene3D" id="3.30.420.10">
    <property type="entry name" value="Ribonuclease H-like superfamily/Ribonuclease H"/>
    <property type="match status" value="1"/>
</dbReference>
<name>A0A803K784_XENTR</name>
<evidence type="ECO:0000256" key="1">
    <source>
        <dbReference type="ARBA" id="ARBA00010879"/>
    </source>
</evidence>
<dbReference type="GeneTree" id="ENSGT01040000240511"/>
<evidence type="ECO:0000256" key="9">
    <source>
        <dbReference type="ARBA" id="ARBA00022918"/>
    </source>
</evidence>
<dbReference type="AlphaFoldDB" id="A0A803K784"/>
<dbReference type="FunFam" id="3.30.70.270:FF:000063">
    <property type="entry name" value="Zinc knuckle domaincontaining protein"/>
    <property type="match status" value="1"/>
</dbReference>
<dbReference type="InterPro" id="IPR043502">
    <property type="entry name" value="DNA/RNA_pol_sf"/>
</dbReference>
<keyword evidence="9" id="KW-0695">RNA-directed DNA polymerase</keyword>
<dbReference type="Gene3D" id="3.30.70.270">
    <property type="match status" value="2"/>
</dbReference>
<proteinExistence type="inferred from homology"/>
<dbReference type="InterPro" id="IPR001584">
    <property type="entry name" value="Integrase_cat-core"/>
</dbReference>
<dbReference type="EC" id="3.1.26.4" evidence="2"/>
<dbReference type="InterPro" id="IPR036397">
    <property type="entry name" value="RNaseH_sf"/>
</dbReference>
<organism evidence="13">
    <name type="scientific">Xenopus tropicalis</name>
    <name type="common">Western clawed frog</name>
    <name type="synonym">Silurana tropicalis</name>
    <dbReference type="NCBI Taxonomy" id="8364"/>
    <lineage>
        <taxon>Eukaryota</taxon>
        <taxon>Metazoa</taxon>
        <taxon>Chordata</taxon>
        <taxon>Craniata</taxon>
        <taxon>Vertebrata</taxon>
        <taxon>Euteleostomi</taxon>
        <taxon>Amphibia</taxon>
        <taxon>Batrachia</taxon>
        <taxon>Anura</taxon>
        <taxon>Pipoidea</taxon>
        <taxon>Pipidae</taxon>
        <taxon>Xenopodinae</taxon>
        <taxon>Xenopus</taxon>
        <taxon>Silurana</taxon>
    </lineage>
</organism>
<dbReference type="Pfam" id="PF00665">
    <property type="entry name" value="rve"/>
    <property type="match status" value="1"/>
</dbReference>
<evidence type="ECO:0000256" key="5">
    <source>
        <dbReference type="ARBA" id="ARBA00022695"/>
    </source>
</evidence>
<dbReference type="GO" id="GO:0004523">
    <property type="term" value="F:RNA-DNA hybrid ribonuclease activity"/>
    <property type="evidence" value="ECO:0007669"/>
    <property type="project" value="UniProtKB-EC"/>
</dbReference>
<dbReference type="PANTHER" id="PTHR37984">
    <property type="entry name" value="PROTEIN CBG26694"/>
    <property type="match status" value="1"/>
</dbReference>
<dbReference type="PROSITE" id="PS50878">
    <property type="entry name" value="RT_POL"/>
    <property type="match status" value="1"/>
</dbReference>
<dbReference type="InterPro" id="IPR000477">
    <property type="entry name" value="RT_dom"/>
</dbReference>
<feature type="domain" description="Reverse transcriptase" evidence="11">
    <location>
        <begin position="244"/>
        <end position="423"/>
    </location>
</feature>
<reference evidence="13" key="1">
    <citation type="journal article" date="2010" name="Science">
        <title>The genome of the Western clawed frog Xenopus tropicalis.</title>
        <authorList>
            <person name="Hellsten U."/>
            <person name="Harland R.M."/>
            <person name="Gilchrist M.J."/>
            <person name="Hendrix D."/>
            <person name="Jurka J."/>
            <person name="Kapitonov V."/>
            <person name="Ovcharenko I."/>
            <person name="Putnam N.H."/>
            <person name="Shu S."/>
            <person name="Taher L."/>
            <person name="Blitz I.L."/>
            <person name="Blumberg B."/>
            <person name="Dichmann D.S."/>
            <person name="Dubchak I."/>
            <person name="Amaya E."/>
            <person name="Detter J.C."/>
            <person name="Fletcher R."/>
            <person name="Gerhard D.S."/>
            <person name="Goodstein D."/>
            <person name="Graves T."/>
            <person name="Grigoriev I.V."/>
            <person name="Grimwood J."/>
            <person name="Kawashima T."/>
            <person name="Lindquist E."/>
            <person name="Lucas S.M."/>
            <person name="Mead P.E."/>
            <person name="Mitros T."/>
            <person name="Ogino H."/>
            <person name="Ohta Y."/>
            <person name="Poliakov A.V."/>
            <person name="Pollet N."/>
            <person name="Robert J."/>
            <person name="Salamov A."/>
            <person name="Sater A.K."/>
            <person name="Schmutz J."/>
            <person name="Terry A."/>
            <person name="Vize P.D."/>
            <person name="Warren W.C."/>
            <person name="Wells D."/>
            <person name="Wills A."/>
            <person name="Wilson R.K."/>
            <person name="Zimmerman L.B."/>
            <person name="Zorn A.M."/>
            <person name="Grainger R."/>
            <person name="Grammer T."/>
            <person name="Khokha M.K."/>
            <person name="Richardson P.M."/>
            <person name="Rokhsar D.S."/>
        </authorList>
    </citation>
    <scope>NUCLEOTIDE SEQUENCE [LARGE SCALE GENOMIC DNA]</scope>
    <source>
        <strain evidence="13">Nigerian</strain>
    </source>
</reference>
<dbReference type="Pfam" id="PF00078">
    <property type="entry name" value="RVT_1"/>
    <property type="match status" value="1"/>
</dbReference>
<dbReference type="SUPFAM" id="SSF56672">
    <property type="entry name" value="DNA/RNA polymerases"/>
    <property type="match status" value="1"/>
</dbReference>
<dbReference type="SUPFAM" id="SSF50630">
    <property type="entry name" value="Acid proteases"/>
    <property type="match status" value="1"/>
</dbReference>
<dbReference type="PANTHER" id="PTHR37984:SF5">
    <property type="entry name" value="PROTEIN NYNRIN-LIKE"/>
    <property type="match status" value="1"/>
</dbReference>
<dbReference type="Pfam" id="PF13650">
    <property type="entry name" value="Asp_protease_2"/>
    <property type="match status" value="1"/>
</dbReference>
<evidence type="ECO:0000256" key="6">
    <source>
        <dbReference type="ARBA" id="ARBA00022722"/>
    </source>
</evidence>
<evidence type="ECO:0000256" key="7">
    <source>
        <dbReference type="ARBA" id="ARBA00022759"/>
    </source>
</evidence>
<dbReference type="CDD" id="cd00303">
    <property type="entry name" value="retropepsin_like"/>
    <property type="match status" value="1"/>
</dbReference>
<keyword evidence="7" id="KW-0255">Endonuclease</keyword>
<dbReference type="SUPFAM" id="SSF53098">
    <property type="entry name" value="Ribonuclease H-like"/>
    <property type="match status" value="1"/>
</dbReference>
<keyword evidence="8" id="KW-0378">Hydrolase</keyword>
<dbReference type="Gene3D" id="2.40.70.10">
    <property type="entry name" value="Acid Proteases"/>
    <property type="match status" value="1"/>
</dbReference>
<dbReference type="GO" id="GO:0003676">
    <property type="term" value="F:nucleic acid binding"/>
    <property type="evidence" value="ECO:0007669"/>
    <property type="project" value="InterPro"/>
</dbReference>
<dbReference type="InterPro" id="IPR041588">
    <property type="entry name" value="Integrase_H2C2"/>
</dbReference>
<dbReference type="InterPro" id="IPR012337">
    <property type="entry name" value="RNaseH-like_sf"/>
</dbReference>
<evidence type="ECO:0000256" key="4">
    <source>
        <dbReference type="ARBA" id="ARBA00022679"/>
    </source>
</evidence>
<evidence type="ECO:0000256" key="3">
    <source>
        <dbReference type="ARBA" id="ARBA00012493"/>
    </source>
</evidence>
<evidence type="ECO:0000256" key="10">
    <source>
        <dbReference type="ARBA" id="ARBA00039658"/>
    </source>
</evidence>
<dbReference type="GO" id="GO:0015074">
    <property type="term" value="P:DNA integration"/>
    <property type="evidence" value="ECO:0007669"/>
    <property type="project" value="InterPro"/>
</dbReference>
<evidence type="ECO:0000256" key="2">
    <source>
        <dbReference type="ARBA" id="ARBA00012180"/>
    </source>
</evidence>
<reference evidence="13" key="2">
    <citation type="submission" date="2021-03" db="UniProtKB">
        <authorList>
            <consortium name="Ensembl"/>
        </authorList>
    </citation>
    <scope>IDENTIFICATION</scope>
</reference>
<dbReference type="Pfam" id="PF17921">
    <property type="entry name" value="Integrase_H2C2"/>
    <property type="match status" value="1"/>
</dbReference>
<dbReference type="FunCoup" id="A0A803K784">
    <property type="interactions" value="50"/>
</dbReference>
<evidence type="ECO:0000256" key="8">
    <source>
        <dbReference type="ARBA" id="ARBA00022801"/>
    </source>
</evidence>
<dbReference type="InterPro" id="IPR021109">
    <property type="entry name" value="Peptidase_aspartic_dom_sf"/>
</dbReference>
<dbReference type="PROSITE" id="PS50994">
    <property type="entry name" value="INTEGRASE"/>
    <property type="match status" value="1"/>
</dbReference>
<dbReference type="EC" id="2.7.7.49" evidence="3"/>
<keyword evidence="4" id="KW-0808">Transferase</keyword>
<dbReference type="Pfam" id="PF17917">
    <property type="entry name" value="RT_RNaseH"/>
    <property type="match status" value="1"/>
</dbReference>
<dbReference type="Gene3D" id="1.10.340.70">
    <property type="match status" value="1"/>
</dbReference>
<evidence type="ECO:0000259" key="11">
    <source>
        <dbReference type="PROSITE" id="PS50878"/>
    </source>
</evidence>
<dbReference type="FunFam" id="3.10.20.370:FF:000003">
    <property type="entry name" value="Transposon Tf2-6 polyprotein"/>
    <property type="match status" value="1"/>
</dbReference>
<dbReference type="InterPro" id="IPR050951">
    <property type="entry name" value="Retrovirus_Pol_polyprotein"/>
</dbReference>
<keyword evidence="6" id="KW-0540">Nuclease</keyword>
<dbReference type="InterPro" id="IPR041373">
    <property type="entry name" value="RT_RNaseH"/>
</dbReference>